<dbReference type="EMBL" id="PHFL01000007">
    <property type="protein sequence ID" value="RFM25355.1"/>
    <property type="molecule type" value="Genomic_DNA"/>
</dbReference>
<dbReference type="CDD" id="cd11648">
    <property type="entry name" value="RsmI"/>
    <property type="match status" value="1"/>
</dbReference>
<organism evidence="8 10">
    <name type="scientific">Candidatus Thermochlorobacter aerophilus</name>
    <dbReference type="NCBI Taxonomy" id="1868324"/>
    <lineage>
        <taxon>Bacteria</taxon>
        <taxon>Pseudomonadati</taxon>
        <taxon>Chlorobiota</taxon>
        <taxon>Chlorobiia</taxon>
        <taxon>Chlorobiales</taxon>
        <taxon>Candidatus Thermochlorobacteriaceae</taxon>
        <taxon>Candidatus Thermochlorobacter</taxon>
    </lineage>
</organism>
<evidence type="ECO:0000256" key="4">
    <source>
        <dbReference type="ARBA" id="ARBA00022679"/>
    </source>
</evidence>
<dbReference type="Gene3D" id="3.30.950.10">
    <property type="entry name" value="Methyltransferase, Cobalt-precorrin-4 Transmethylase, Domain 2"/>
    <property type="match status" value="1"/>
</dbReference>
<evidence type="ECO:0000256" key="3">
    <source>
        <dbReference type="ARBA" id="ARBA00022603"/>
    </source>
</evidence>
<comment type="similarity">
    <text evidence="6">Belongs to the methyltransferase superfamily. RsmI family.</text>
</comment>
<dbReference type="PIRSF" id="PIRSF005917">
    <property type="entry name" value="MTase_YraL"/>
    <property type="match status" value="1"/>
</dbReference>
<dbReference type="NCBIfam" id="TIGR00096">
    <property type="entry name" value="16S rRNA (cytidine(1402)-2'-O)-methyltransferase"/>
    <property type="match status" value="1"/>
</dbReference>
<dbReference type="AlphaFoldDB" id="A0A395M3H1"/>
<evidence type="ECO:0000313" key="10">
    <source>
        <dbReference type="Proteomes" id="UP000266389"/>
    </source>
</evidence>
<dbReference type="InterPro" id="IPR008189">
    <property type="entry name" value="rRNA_ssu_MeTfrase_I"/>
</dbReference>
<reference evidence="8 10" key="1">
    <citation type="journal article" date="2011" name="ISME J.">
        <title>Community ecology of hot spring cyanobacterial mats: predominant populations and their functional potential.</title>
        <authorList>
            <person name="Klatt C.G."/>
            <person name="Wood J.M."/>
            <person name="Rusch D.B."/>
            <person name="Bateson M.M."/>
            <person name="Hamamura N."/>
            <person name="Heidelberg J.F."/>
            <person name="Grossman A.R."/>
            <person name="Bhaya D."/>
            <person name="Cohan F.M."/>
            <person name="Kuhl M."/>
            <person name="Bryant D.A."/>
            <person name="Ward D.M."/>
        </authorList>
    </citation>
    <scope>NUCLEOTIDE SEQUENCE [LARGE SCALE GENOMIC DNA]</scope>
    <source>
        <strain evidence="8">OS</strain>
    </source>
</reference>
<dbReference type="GO" id="GO:0070677">
    <property type="term" value="F:rRNA (cytosine-2'-O-)-methyltransferase activity"/>
    <property type="evidence" value="ECO:0007669"/>
    <property type="project" value="UniProtKB-UniRule"/>
</dbReference>
<dbReference type="InterPro" id="IPR014776">
    <property type="entry name" value="4pyrrole_Mease_sub2"/>
</dbReference>
<feature type="domain" description="Tetrapyrrole methylase" evidence="7">
    <location>
        <begin position="6"/>
        <end position="206"/>
    </location>
</feature>
<dbReference type="InterPro" id="IPR014777">
    <property type="entry name" value="4pyrrole_Mease_sub1"/>
</dbReference>
<comment type="function">
    <text evidence="6">Catalyzes the 2'-O-methylation of the ribose of cytidine 1402 (C1402) in 16S rRNA.</text>
</comment>
<comment type="catalytic activity">
    <reaction evidence="6">
        <text>cytidine(1402) in 16S rRNA + S-adenosyl-L-methionine = 2'-O-methylcytidine(1402) in 16S rRNA + S-adenosyl-L-homocysteine + H(+)</text>
        <dbReference type="Rhea" id="RHEA:42924"/>
        <dbReference type="Rhea" id="RHEA-COMP:10285"/>
        <dbReference type="Rhea" id="RHEA-COMP:10286"/>
        <dbReference type="ChEBI" id="CHEBI:15378"/>
        <dbReference type="ChEBI" id="CHEBI:57856"/>
        <dbReference type="ChEBI" id="CHEBI:59789"/>
        <dbReference type="ChEBI" id="CHEBI:74495"/>
        <dbReference type="ChEBI" id="CHEBI:82748"/>
        <dbReference type="EC" id="2.1.1.198"/>
    </reaction>
</comment>
<dbReference type="Pfam" id="PF00590">
    <property type="entry name" value="TP_methylase"/>
    <property type="match status" value="1"/>
</dbReference>
<dbReference type="Proteomes" id="UP000266389">
    <property type="component" value="Unassembled WGS sequence"/>
</dbReference>
<dbReference type="Gene3D" id="3.40.1010.10">
    <property type="entry name" value="Cobalt-precorrin-4 Transmethylase, Domain 1"/>
    <property type="match status" value="1"/>
</dbReference>
<accession>A0A395M3H1</accession>
<dbReference type="InterPro" id="IPR018063">
    <property type="entry name" value="SAM_MeTrfase_RsmI_CS"/>
</dbReference>
<dbReference type="InterPro" id="IPR000878">
    <property type="entry name" value="4pyrrol_Mease"/>
</dbReference>
<dbReference type="FunFam" id="3.40.1010.10:FF:000007">
    <property type="entry name" value="Ribosomal RNA small subunit methyltransferase I"/>
    <property type="match status" value="1"/>
</dbReference>
<proteinExistence type="inferred from homology"/>
<keyword evidence="1 6" id="KW-0963">Cytoplasm</keyword>
<dbReference type="EMBL" id="PHFL01000001">
    <property type="protein sequence ID" value="RFM25524.1"/>
    <property type="molecule type" value="Genomic_DNA"/>
</dbReference>
<evidence type="ECO:0000259" key="7">
    <source>
        <dbReference type="Pfam" id="PF00590"/>
    </source>
</evidence>
<dbReference type="PROSITE" id="PS01296">
    <property type="entry name" value="RSMI"/>
    <property type="match status" value="1"/>
</dbReference>
<comment type="caution">
    <text evidence="8">The sequence shown here is derived from an EMBL/GenBank/DDBJ whole genome shotgun (WGS) entry which is preliminary data.</text>
</comment>
<dbReference type="SUPFAM" id="SSF53790">
    <property type="entry name" value="Tetrapyrrole methylase"/>
    <property type="match status" value="1"/>
</dbReference>
<comment type="subcellular location">
    <subcellularLocation>
        <location evidence="6">Cytoplasm</location>
    </subcellularLocation>
</comment>
<keyword evidence="2 6" id="KW-0698">rRNA processing</keyword>
<evidence type="ECO:0000256" key="6">
    <source>
        <dbReference type="HAMAP-Rule" id="MF_01877"/>
    </source>
</evidence>
<gene>
    <name evidence="6 8" type="primary">rsmI</name>
    <name evidence="9" type="ORF">D0433_00400</name>
    <name evidence="8" type="ORF">D0433_01690</name>
</gene>
<dbReference type="PANTHER" id="PTHR46111">
    <property type="entry name" value="RIBOSOMAL RNA SMALL SUBUNIT METHYLTRANSFERASE I"/>
    <property type="match status" value="1"/>
</dbReference>
<evidence type="ECO:0000256" key="5">
    <source>
        <dbReference type="ARBA" id="ARBA00022691"/>
    </source>
</evidence>
<evidence type="ECO:0000256" key="1">
    <source>
        <dbReference type="ARBA" id="ARBA00022490"/>
    </source>
</evidence>
<evidence type="ECO:0000313" key="9">
    <source>
        <dbReference type="EMBL" id="RFM25524.1"/>
    </source>
</evidence>
<evidence type="ECO:0000313" key="8">
    <source>
        <dbReference type="EMBL" id="RFM25355.1"/>
    </source>
</evidence>
<protein>
    <recommendedName>
        <fullName evidence="6">Ribosomal RNA small subunit methyltransferase I</fullName>
        <ecNumber evidence="6">2.1.1.198</ecNumber>
    </recommendedName>
    <alternativeName>
        <fullName evidence="6">16S rRNA 2'-O-ribose C1402 methyltransferase</fullName>
    </alternativeName>
    <alternativeName>
        <fullName evidence="6">rRNA (cytidine-2'-O-)-methyltransferase RsmI</fullName>
    </alternativeName>
</protein>
<keyword evidence="4 6" id="KW-0808">Transferase</keyword>
<dbReference type="GO" id="GO:0005737">
    <property type="term" value="C:cytoplasm"/>
    <property type="evidence" value="ECO:0007669"/>
    <property type="project" value="UniProtKB-SubCell"/>
</dbReference>
<dbReference type="FunFam" id="3.30.950.10:FF:000002">
    <property type="entry name" value="Ribosomal RNA small subunit methyltransferase I"/>
    <property type="match status" value="1"/>
</dbReference>
<dbReference type="InterPro" id="IPR035996">
    <property type="entry name" value="4pyrrol_Methylase_sf"/>
</dbReference>
<sequence>MSQPATLYVVATPIGNLDDITLRALETLRQTPIVACEDTRQTLKLLRRFNLPEKELIPYHAFNERTATEKILTHLEHGRDVALVSDAGTPAISDPGFYLVRAAFEHGVKVVPIAGVSALTAAISVCPLPINRFYFEGFLPHKKGRQSRLKFLASLSLEAIIFYESPHRLLKLLEELHTYFGDAQAMIARELTKVHEEILVGTLSELRQKCAAKKILGEFVVILSPMSKPTELSKPITEK</sequence>
<dbReference type="PANTHER" id="PTHR46111:SF1">
    <property type="entry name" value="RIBOSOMAL RNA SMALL SUBUNIT METHYLTRANSFERASE I"/>
    <property type="match status" value="1"/>
</dbReference>
<dbReference type="HAMAP" id="MF_01877">
    <property type="entry name" value="16SrRNA_methyltr_I"/>
    <property type="match status" value="1"/>
</dbReference>
<dbReference type="EC" id="2.1.1.198" evidence="6"/>
<name>A0A395M3H1_9BACT</name>
<reference evidence="8" key="2">
    <citation type="submission" date="2017-08" db="EMBL/GenBank/DDBJ databases">
        <authorList>
            <person name="de Groot N.N."/>
        </authorList>
    </citation>
    <scope>NUCLEOTIDE SEQUENCE</scope>
    <source>
        <strain evidence="8">OS</strain>
    </source>
</reference>
<keyword evidence="3 6" id="KW-0489">Methyltransferase</keyword>
<evidence type="ECO:0000256" key="2">
    <source>
        <dbReference type="ARBA" id="ARBA00022552"/>
    </source>
</evidence>
<keyword evidence="5 6" id="KW-0949">S-adenosyl-L-methionine</keyword>